<evidence type="ECO:0000313" key="9">
    <source>
        <dbReference type="EMBL" id="GJS76474.1"/>
    </source>
</evidence>
<keyword evidence="9" id="KW-0695">RNA-directed DNA polymerase</keyword>
<evidence type="ECO:0000256" key="1">
    <source>
        <dbReference type="ARBA" id="ARBA00022679"/>
    </source>
</evidence>
<dbReference type="InterPro" id="IPR041577">
    <property type="entry name" value="RT_RNaseH_2"/>
</dbReference>
<comment type="caution">
    <text evidence="9">The sequence shown here is derived from an EMBL/GenBank/DDBJ whole genome shotgun (WGS) entry which is preliminary data.</text>
</comment>
<feature type="domain" description="Retrotransposon gag" evidence="7">
    <location>
        <begin position="106"/>
        <end position="194"/>
    </location>
</feature>
<dbReference type="Gene3D" id="2.40.70.10">
    <property type="entry name" value="Acid Proteases"/>
    <property type="match status" value="1"/>
</dbReference>
<evidence type="ECO:0000313" key="10">
    <source>
        <dbReference type="Proteomes" id="UP001151760"/>
    </source>
</evidence>
<evidence type="ECO:0000256" key="3">
    <source>
        <dbReference type="ARBA" id="ARBA00022722"/>
    </source>
</evidence>
<feature type="domain" description="Reverse transcriptase/retrotransposon-derived protein RNase H-like" evidence="8">
    <location>
        <begin position="609"/>
        <end position="697"/>
    </location>
</feature>
<gene>
    <name evidence="9" type="ORF">Tco_0726355</name>
</gene>
<dbReference type="InterPro" id="IPR043128">
    <property type="entry name" value="Rev_trsase/Diguanyl_cyclase"/>
</dbReference>
<accession>A0ABQ4YFE6</accession>
<keyword evidence="10" id="KW-1185">Reference proteome</keyword>
<dbReference type="SUPFAM" id="SSF56672">
    <property type="entry name" value="DNA/RNA polymerases"/>
    <property type="match status" value="2"/>
</dbReference>
<organism evidence="9 10">
    <name type="scientific">Tanacetum coccineum</name>
    <dbReference type="NCBI Taxonomy" id="301880"/>
    <lineage>
        <taxon>Eukaryota</taxon>
        <taxon>Viridiplantae</taxon>
        <taxon>Streptophyta</taxon>
        <taxon>Embryophyta</taxon>
        <taxon>Tracheophyta</taxon>
        <taxon>Spermatophyta</taxon>
        <taxon>Magnoliopsida</taxon>
        <taxon>eudicotyledons</taxon>
        <taxon>Gunneridae</taxon>
        <taxon>Pentapetalae</taxon>
        <taxon>asterids</taxon>
        <taxon>campanulids</taxon>
        <taxon>Asterales</taxon>
        <taxon>Asteraceae</taxon>
        <taxon>Asteroideae</taxon>
        <taxon>Anthemideae</taxon>
        <taxon>Anthemidinae</taxon>
        <taxon>Tanacetum</taxon>
    </lineage>
</organism>
<keyword evidence="2" id="KW-0548">Nucleotidyltransferase</keyword>
<keyword evidence="5" id="KW-0511">Multifunctional enzyme</keyword>
<evidence type="ECO:0000259" key="7">
    <source>
        <dbReference type="Pfam" id="PF03732"/>
    </source>
</evidence>
<protein>
    <submittedName>
        <fullName evidence="9">Reverse transcriptase domain-containing protein</fullName>
    </submittedName>
</protein>
<evidence type="ECO:0000256" key="6">
    <source>
        <dbReference type="SAM" id="MobiDB-lite"/>
    </source>
</evidence>
<dbReference type="PANTHER" id="PTHR37984">
    <property type="entry name" value="PROTEIN CBG26694"/>
    <property type="match status" value="1"/>
</dbReference>
<dbReference type="Pfam" id="PF03732">
    <property type="entry name" value="Retrotrans_gag"/>
    <property type="match status" value="1"/>
</dbReference>
<keyword evidence="3" id="KW-0540">Nuclease</keyword>
<sequence>MERYNTAKDEDPKYWPACCRIMRQRERVDGLIEVVEGVDDLGKENVGNVIVNGNRVGCSYKEFLACNPKEYDGKGSVVVLTRWIEKMDSVQDMSGGSINQKVKYTAGSFMGKALTWWNSQIRTLSREVAVGMSWNDFKFMMIEEFCPSHEMQKLETELWNHAMVRAGHAAYTDRFHELARLVPHLVTPDCKMIESALTDEAIRNGLIKKVEKRGNVGEPSKDKNGMDDNKKTRTGNAFFTTANPIRRENTGTWLKCTTCNSYHAPGGPCRTCFNYNCSGHLAKDCRGVPRNVNLVNARNPTIRACYECGSTDHVRSAYPRLNRAQGPEENYPNQVVANNGGQGRGNQGNQARGRAFMLGAEEARQDPNIMTGFRYEIEITSRQLLEIDKVIKGYKVEIEGHVFDIDLIPFGHGSFEVIIGMDWLSNHKAEIICHEKVMRIPLPDGKVLRVLGERLKEKARLLMSAKASDKKQEEIVVVRDFPEVFSDDLSRLPPLWEIEFRIELIPRAVPIAKSPYHLAPSELEELSGQLKELQDKGDILIYSKTQKEHVEHLRLVLELLKKEKMYAKFSKCEFWLSEVQFLGHVINGNGIHVDPSKIEAVKNWKAPRTPTKELAFQTLKDKLCNAPVLALPDGLEDFVVYYDASGIGLGCVLMQRGKVIAYTSRQLKIHEKNYTTHDLELGAVVFALKIWRHYLYELFSDYDCEIRYHPRKANVVTDALSRKEIVRPKRVRVMNMTLQLSIKNRILAAQKEASDESAGLQKGLDKMIEQRSDGTLYYLDRIWVPLKGDVRTLIMDEAHKSKYSCWSHFNRSNSLSLYKE</sequence>
<dbReference type="Gene3D" id="3.30.70.270">
    <property type="match status" value="1"/>
</dbReference>
<reference evidence="9" key="1">
    <citation type="journal article" date="2022" name="Int. J. Mol. Sci.">
        <title>Draft Genome of Tanacetum Coccineum: Genomic Comparison of Closely Related Tanacetum-Family Plants.</title>
        <authorList>
            <person name="Yamashiro T."/>
            <person name="Shiraishi A."/>
            <person name="Nakayama K."/>
            <person name="Satake H."/>
        </authorList>
    </citation>
    <scope>NUCLEOTIDE SEQUENCE</scope>
</reference>
<dbReference type="EMBL" id="BQNB010010378">
    <property type="protein sequence ID" value="GJS76474.1"/>
    <property type="molecule type" value="Genomic_DNA"/>
</dbReference>
<evidence type="ECO:0000256" key="2">
    <source>
        <dbReference type="ARBA" id="ARBA00022695"/>
    </source>
</evidence>
<name>A0ABQ4YFE6_9ASTR</name>
<dbReference type="GO" id="GO:0003964">
    <property type="term" value="F:RNA-directed DNA polymerase activity"/>
    <property type="evidence" value="ECO:0007669"/>
    <property type="project" value="UniProtKB-KW"/>
</dbReference>
<evidence type="ECO:0000259" key="8">
    <source>
        <dbReference type="Pfam" id="PF17919"/>
    </source>
</evidence>
<keyword evidence="4" id="KW-0378">Hydrolase</keyword>
<proteinExistence type="predicted"/>
<evidence type="ECO:0000256" key="4">
    <source>
        <dbReference type="ARBA" id="ARBA00022759"/>
    </source>
</evidence>
<dbReference type="InterPro" id="IPR005162">
    <property type="entry name" value="Retrotrans_gag_dom"/>
</dbReference>
<reference evidence="9" key="2">
    <citation type="submission" date="2022-01" db="EMBL/GenBank/DDBJ databases">
        <authorList>
            <person name="Yamashiro T."/>
            <person name="Shiraishi A."/>
            <person name="Satake H."/>
            <person name="Nakayama K."/>
        </authorList>
    </citation>
    <scope>NUCLEOTIDE SEQUENCE</scope>
</reference>
<feature type="region of interest" description="Disordered" evidence="6">
    <location>
        <begin position="213"/>
        <end position="235"/>
    </location>
</feature>
<dbReference type="Proteomes" id="UP001151760">
    <property type="component" value="Unassembled WGS sequence"/>
</dbReference>
<dbReference type="Gene3D" id="4.10.60.10">
    <property type="entry name" value="Zinc finger, CCHC-type"/>
    <property type="match status" value="1"/>
</dbReference>
<dbReference type="CDD" id="cd09274">
    <property type="entry name" value="RNase_HI_RT_Ty3"/>
    <property type="match status" value="1"/>
</dbReference>
<dbReference type="PANTHER" id="PTHR37984:SF5">
    <property type="entry name" value="PROTEIN NYNRIN-LIKE"/>
    <property type="match status" value="1"/>
</dbReference>
<keyword evidence="1" id="KW-0808">Transferase</keyword>
<keyword evidence="4" id="KW-0255">Endonuclease</keyword>
<dbReference type="InterPro" id="IPR043502">
    <property type="entry name" value="DNA/RNA_pol_sf"/>
</dbReference>
<dbReference type="InterPro" id="IPR021109">
    <property type="entry name" value="Peptidase_aspartic_dom_sf"/>
</dbReference>
<evidence type="ECO:0000256" key="5">
    <source>
        <dbReference type="ARBA" id="ARBA00023268"/>
    </source>
</evidence>
<dbReference type="Pfam" id="PF08284">
    <property type="entry name" value="RVP_2"/>
    <property type="match status" value="1"/>
</dbReference>
<feature type="compositionally biased region" description="Basic and acidic residues" evidence="6">
    <location>
        <begin position="213"/>
        <end position="231"/>
    </location>
</feature>
<dbReference type="InterPro" id="IPR050951">
    <property type="entry name" value="Retrovirus_Pol_polyprotein"/>
</dbReference>
<dbReference type="Pfam" id="PF17919">
    <property type="entry name" value="RT_RNaseH_2"/>
    <property type="match status" value="1"/>
</dbReference>